<name>A0A1H6JWY5_9EURY</name>
<protein>
    <recommendedName>
        <fullName evidence="3">PH domain-containing protein</fullName>
    </recommendedName>
</protein>
<gene>
    <name evidence="1" type="ORF">SAMN05192561_12715</name>
</gene>
<proteinExistence type="predicted"/>
<dbReference type="Proteomes" id="UP000199215">
    <property type="component" value="Unassembled WGS sequence"/>
</dbReference>
<accession>A0A1H6JWY5</accession>
<dbReference type="EMBL" id="FNWU01000027">
    <property type="protein sequence ID" value="SEH67110.1"/>
    <property type="molecule type" value="Genomic_DNA"/>
</dbReference>
<keyword evidence="2" id="KW-1185">Reference proteome</keyword>
<organism evidence="1 2">
    <name type="scientific">Halopenitus malekzadehii</name>
    <dbReference type="NCBI Taxonomy" id="1267564"/>
    <lineage>
        <taxon>Archaea</taxon>
        <taxon>Methanobacteriati</taxon>
        <taxon>Methanobacteriota</taxon>
        <taxon>Stenosarchaea group</taxon>
        <taxon>Halobacteria</taxon>
        <taxon>Halobacteriales</taxon>
        <taxon>Haloferacaceae</taxon>
        <taxon>Halopenitus</taxon>
    </lineage>
</organism>
<sequence length="85" mass="10048">MWPLHRSFRQISWSEIERYEAKRYSPLREFGGWGIRWTPGEIAYNVSGDQGMWIERTNGRAVLVGTQHPEEFVRVIDRVIDEAVQ</sequence>
<dbReference type="AlphaFoldDB" id="A0A1H6JWY5"/>
<evidence type="ECO:0000313" key="1">
    <source>
        <dbReference type="EMBL" id="SEH67110.1"/>
    </source>
</evidence>
<evidence type="ECO:0008006" key="3">
    <source>
        <dbReference type="Google" id="ProtNLM"/>
    </source>
</evidence>
<reference evidence="1 2" key="1">
    <citation type="submission" date="2016-10" db="EMBL/GenBank/DDBJ databases">
        <authorList>
            <person name="de Groot N.N."/>
        </authorList>
    </citation>
    <scope>NUCLEOTIDE SEQUENCE [LARGE SCALE GENOMIC DNA]</scope>
    <source>
        <strain evidence="1 2">IBRC-M10418</strain>
    </source>
</reference>
<evidence type="ECO:0000313" key="2">
    <source>
        <dbReference type="Proteomes" id="UP000199215"/>
    </source>
</evidence>